<keyword evidence="3" id="KW-1185">Reference proteome</keyword>
<evidence type="ECO:0000313" key="3">
    <source>
        <dbReference type="Proteomes" id="UP000494165"/>
    </source>
</evidence>
<dbReference type="EMBL" id="CADEPI010000074">
    <property type="protein sequence ID" value="CAB3372595.1"/>
    <property type="molecule type" value="Genomic_DNA"/>
</dbReference>
<keyword evidence="1" id="KW-0732">Signal</keyword>
<dbReference type="AlphaFoldDB" id="A0A8S1CPT9"/>
<dbReference type="SUPFAM" id="SSF52540">
    <property type="entry name" value="P-loop containing nucleoside triphosphate hydrolases"/>
    <property type="match status" value="1"/>
</dbReference>
<name>A0A8S1CPT9_9INSE</name>
<comment type="caution">
    <text evidence="2">The sequence shown here is derived from an EMBL/GenBank/DDBJ whole genome shotgun (WGS) entry which is preliminary data.</text>
</comment>
<accession>A0A8S1CPT9</accession>
<feature type="signal peptide" evidence="1">
    <location>
        <begin position="1"/>
        <end position="43"/>
    </location>
</feature>
<dbReference type="InterPro" id="IPR027417">
    <property type="entry name" value="P-loop_NTPase"/>
</dbReference>
<gene>
    <name evidence="2" type="ORF">CLODIP_2_CD09514</name>
</gene>
<dbReference type="Gene3D" id="3.40.50.300">
    <property type="entry name" value="P-loop containing nucleotide triphosphate hydrolases"/>
    <property type="match status" value="1"/>
</dbReference>
<protein>
    <recommendedName>
        <fullName evidence="4">G domain-containing protein</fullName>
    </recommendedName>
</protein>
<organism evidence="2 3">
    <name type="scientific">Cloeon dipterum</name>
    <dbReference type="NCBI Taxonomy" id="197152"/>
    <lineage>
        <taxon>Eukaryota</taxon>
        <taxon>Metazoa</taxon>
        <taxon>Ecdysozoa</taxon>
        <taxon>Arthropoda</taxon>
        <taxon>Hexapoda</taxon>
        <taxon>Insecta</taxon>
        <taxon>Pterygota</taxon>
        <taxon>Palaeoptera</taxon>
        <taxon>Ephemeroptera</taxon>
        <taxon>Pisciforma</taxon>
        <taxon>Baetidae</taxon>
        <taxon>Cloeon</taxon>
    </lineage>
</organism>
<dbReference type="Proteomes" id="UP000494165">
    <property type="component" value="Unassembled WGS sequence"/>
</dbReference>
<proteinExistence type="predicted"/>
<reference evidence="2 3" key="1">
    <citation type="submission" date="2020-04" db="EMBL/GenBank/DDBJ databases">
        <authorList>
            <person name="Alioto T."/>
            <person name="Alioto T."/>
            <person name="Gomez Garrido J."/>
        </authorList>
    </citation>
    <scope>NUCLEOTIDE SEQUENCE [LARGE SCALE GENOMIC DNA]</scope>
</reference>
<dbReference type="OrthoDB" id="2386367at2759"/>
<evidence type="ECO:0008006" key="4">
    <source>
        <dbReference type="Google" id="ProtNLM"/>
    </source>
</evidence>
<feature type="chain" id="PRO_5035806356" description="G domain-containing protein" evidence="1">
    <location>
        <begin position="44"/>
        <end position="316"/>
    </location>
</feature>
<evidence type="ECO:0000256" key="1">
    <source>
        <dbReference type="SAM" id="SignalP"/>
    </source>
</evidence>
<sequence>MRATERTSSEGASLHSEVARLGGTMRSLLCFVVLCAATALSQGEKTKTEEVEELLNASDQLDFGGASDLVLFLGSTGVGKSTLSKFITHNPSLQSVKIGSSFVFTDNGTISTITSKSMTLLPNIYKDPETKQLIVDCPGFSDTREEKYEIAASFFVKKVLEYGKKLKIILVENHFSLTEGADRFGFKRLLKHVSELIPNVERLRGSLALIATKVINQGIPDDEEKADILSFMSNFANDLRNDLTVQKQNETLFKTTEGILKALETLYGDGSGNNVALFRKPNRAGDPWQSSILLKCYQDIRALIFHTTPWIDNQNQ</sequence>
<evidence type="ECO:0000313" key="2">
    <source>
        <dbReference type="EMBL" id="CAB3372595.1"/>
    </source>
</evidence>